<dbReference type="InterPro" id="IPR036086">
    <property type="entry name" value="ParB/Sulfiredoxin_sf"/>
</dbReference>
<dbReference type="SUPFAM" id="SSF110849">
    <property type="entry name" value="ParB/Sulfiredoxin"/>
    <property type="match status" value="1"/>
</dbReference>
<dbReference type="EMBL" id="QWLA01000007">
    <property type="protein sequence ID" value="RIH88842.1"/>
    <property type="molecule type" value="Genomic_DNA"/>
</dbReference>
<gene>
    <name evidence="1" type="primary">novG</name>
    <name evidence="1" type="ORF">Mrose_00675</name>
</gene>
<name>A0A399F1Y8_9DEIN</name>
<protein>
    <submittedName>
        <fullName evidence="1">Transcriptional regulator NovG</fullName>
    </submittedName>
</protein>
<dbReference type="Proteomes" id="UP000265341">
    <property type="component" value="Unassembled WGS sequence"/>
</dbReference>
<evidence type="ECO:0000313" key="1">
    <source>
        <dbReference type="EMBL" id="RIH88842.1"/>
    </source>
</evidence>
<comment type="caution">
    <text evidence="1">The sequence shown here is derived from an EMBL/GenBank/DDBJ whole genome shotgun (WGS) entry which is preliminary data.</text>
</comment>
<reference evidence="1 2" key="1">
    <citation type="submission" date="2018-08" db="EMBL/GenBank/DDBJ databases">
        <title>Meiothermus roseus NBRC 110900 genome sequencing project.</title>
        <authorList>
            <person name="Da Costa M.S."/>
            <person name="Albuquerque L."/>
            <person name="Raposo P."/>
            <person name="Froufe H.J.C."/>
            <person name="Barroso C.S."/>
            <person name="Egas C."/>
        </authorList>
    </citation>
    <scope>NUCLEOTIDE SEQUENCE [LARGE SCALE GENOMIC DNA]</scope>
    <source>
        <strain evidence="1 2">NBRC 110900</strain>
    </source>
</reference>
<organism evidence="1 2">
    <name type="scientific">Calidithermus roseus</name>
    <dbReference type="NCBI Taxonomy" id="1644118"/>
    <lineage>
        <taxon>Bacteria</taxon>
        <taxon>Thermotogati</taxon>
        <taxon>Deinococcota</taxon>
        <taxon>Deinococci</taxon>
        <taxon>Thermales</taxon>
        <taxon>Thermaceae</taxon>
        <taxon>Calidithermus</taxon>
    </lineage>
</organism>
<evidence type="ECO:0000313" key="2">
    <source>
        <dbReference type="Proteomes" id="UP000265341"/>
    </source>
</evidence>
<sequence length="122" mass="14355">MDGFHRYEAYKRLGRLEVDCTIVKMPSKAEAWLYALQFNRDHGLRLTNADKRYRVRRLLEDPEWGRWSDREIARRVGVSHNLVSELRKELSSVIGLQMRERLVWMRVGRGSPASEASRLRAA</sequence>
<proteinExistence type="predicted"/>
<dbReference type="AlphaFoldDB" id="A0A399F1Y8"/>
<accession>A0A399F1Y8</accession>
<keyword evidence="2" id="KW-1185">Reference proteome</keyword>